<dbReference type="Pfam" id="PF01636">
    <property type="entry name" value="APH"/>
    <property type="match status" value="1"/>
</dbReference>
<dbReference type="InterPro" id="IPR011009">
    <property type="entry name" value="Kinase-like_dom_sf"/>
</dbReference>
<accession>A0A9Q4L236</accession>
<dbReference type="PANTHER" id="PTHR21310">
    <property type="entry name" value="AMINOGLYCOSIDE PHOSPHOTRANSFERASE-RELATED-RELATED"/>
    <property type="match status" value="1"/>
</dbReference>
<reference evidence="2" key="1">
    <citation type="submission" date="2022-06" db="EMBL/GenBank/DDBJ databases">
        <title>Natrinema sp. a new haloarchaeum isolate from saline soil.</title>
        <authorList>
            <person name="Strakova D."/>
            <person name="Galisteo C."/>
            <person name="Sanchez-Porro C."/>
            <person name="Ventosa A."/>
        </authorList>
    </citation>
    <scope>NUCLEOTIDE SEQUENCE</scope>
    <source>
        <strain evidence="2">S1CR25-10</strain>
    </source>
</reference>
<dbReference type="InterPro" id="IPR002575">
    <property type="entry name" value="Aminoglycoside_PTrfase"/>
</dbReference>
<dbReference type="Gene3D" id="3.90.1200.10">
    <property type="match status" value="1"/>
</dbReference>
<sequence>MTGEPWTDAFDDELRAGAAAALECIDDRPRTVEPIRRGNRKRTVVIRFREHPPIVVQVCDEPARLRTEATLLTEIAERTDVPVPPVLAFGRHDDVASLLTEYVPGDDLHERFRELTPETRRSVVESFGSSLARLHEAFRFAACGALVPAGDTLTPEGAAWDAWFGDYAKRAVGRLPRSFDPIRTELRELVADRPRKSAPPTRLYPWDLRPGNALVADGNVTALVDWEAPLAAPAPLSVAKAEYLAADWYVSDPAPLRDAFRAGYAGIRPYPTVSDAERAAAIADSAVDSSGDVTNPRYPELAVDESIAFHRRALEECL</sequence>
<dbReference type="Proteomes" id="UP001154061">
    <property type="component" value="Unassembled WGS sequence"/>
</dbReference>
<dbReference type="EMBL" id="JAMQOT010000003">
    <property type="protein sequence ID" value="MDF9745954.1"/>
    <property type="molecule type" value="Genomic_DNA"/>
</dbReference>
<keyword evidence="3" id="KW-1185">Reference proteome</keyword>
<organism evidence="2 3">
    <name type="scientific">Natrinema salsiterrestre</name>
    <dbReference type="NCBI Taxonomy" id="2950540"/>
    <lineage>
        <taxon>Archaea</taxon>
        <taxon>Methanobacteriati</taxon>
        <taxon>Methanobacteriota</taxon>
        <taxon>Stenosarchaea group</taxon>
        <taxon>Halobacteria</taxon>
        <taxon>Halobacteriales</taxon>
        <taxon>Natrialbaceae</taxon>
        <taxon>Natrinema</taxon>
    </lineage>
</organism>
<dbReference type="InterPro" id="IPR051678">
    <property type="entry name" value="AGP_Transferase"/>
</dbReference>
<dbReference type="PANTHER" id="PTHR21310:SF15">
    <property type="entry name" value="AMINOGLYCOSIDE PHOSPHOTRANSFERASE DOMAIN-CONTAINING PROTEIN"/>
    <property type="match status" value="1"/>
</dbReference>
<dbReference type="RefSeq" id="WP_277521474.1">
    <property type="nucleotide sequence ID" value="NZ_JAMQOT010000003.1"/>
</dbReference>
<feature type="domain" description="Aminoglycoside phosphotransferase" evidence="1">
    <location>
        <begin position="31"/>
        <end position="265"/>
    </location>
</feature>
<protein>
    <submittedName>
        <fullName evidence="2">Phosphotransferase</fullName>
    </submittedName>
</protein>
<evidence type="ECO:0000259" key="1">
    <source>
        <dbReference type="Pfam" id="PF01636"/>
    </source>
</evidence>
<dbReference type="SUPFAM" id="SSF56112">
    <property type="entry name" value="Protein kinase-like (PK-like)"/>
    <property type="match status" value="1"/>
</dbReference>
<evidence type="ECO:0000313" key="2">
    <source>
        <dbReference type="EMBL" id="MDF9745954.1"/>
    </source>
</evidence>
<gene>
    <name evidence="2" type="ORF">NDI89_10210</name>
</gene>
<name>A0A9Q4L236_9EURY</name>
<proteinExistence type="predicted"/>
<dbReference type="AlphaFoldDB" id="A0A9Q4L236"/>
<comment type="caution">
    <text evidence="2">The sequence shown here is derived from an EMBL/GenBank/DDBJ whole genome shotgun (WGS) entry which is preliminary data.</text>
</comment>
<evidence type="ECO:0000313" key="3">
    <source>
        <dbReference type="Proteomes" id="UP001154061"/>
    </source>
</evidence>